<dbReference type="Gene3D" id="2.40.170.20">
    <property type="entry name" value="TonB-dependent receptor, beta-barrel domain"/>
    <property type="match status" value="1"/>
</dbReference>
<dbReference type="InterPro" id="IPR036942">
    <property type="entry name" value="Beta-barrel_TonB_sf"/>
</dbReference>
<dbReference type="RefSeq" id="WP_226768175.1">
    <property type="nucleotide sequence ID" value="NZ_BAAAEO010000007.1"/>
</dbReference>
<keyword evidence="14" id="KW-1185">Reference proteome</keyword>
<evidence type="ECO:0000313" key="14">
    <source>
        <dbReference type="Proteomes" id="UP001501169"/>
    </source>
</evidence>
<feature type="signal peptide" evidence="10">
    <location>
        <begin position="1"/>
        <end position="31"/>
    </location>
</feature>
<evidence type="ECO:0000256" key="8">
    <source>
        <dbReference type="PROSITE-ProRule" id="PRU01360"/>
    </source>
</evidence>
<evidence type="ECO:0000256" key="10">
    <source>
        <dbReference type="SAM" id="SignalP"/>
    </source>
</evidence>
<dbReference type="Proteomes" id="UP001501169">
    <property type="component" value="Unassembled WGS sequence"/>
</dbReference>
<keyword evidence="6 8" id="KW-0472">Membrane</keyword>
<keyword evidence="2 8" id="KW-0813">Transport</keyword>
<comment type="caution">
    <text evidence="13">The sequence shown here is derived from an EMBL/GenBank/DDBJ whole genome shotgun (WGS) entry which is preliminary data.</text>
</comment>
<evidence type="ECO:0000256" key="5">
    <source>
        <dbReference type="ARBA" id="ARBA00023077"/>
    </source>
</evidence>
<keyword evidence="7 8" id="KW-0998">Cell outer membrane</keyword>
<keyword evidence="10" id="KW-0732">Signal</keyword>
<evidence type="ECO:0000256" key="6">
    <source>
        <dbReference type="ARBA" id="ARBA00023136"/>
    </source>
</evidence>
<protein>
    <submittedName>
        <fullName evidence="13">TonB-dependent receptor</fullName>
    </submittedName>
</protein>
<evidence type="ECO:0000256" key="9">
    <source>
        <dbReference type="RuleBase" id="RU003357"/>
    </source>
</evidence>
<dbReference type="InterPro" id="IPR037066">
    <property type="entry name" value="Plug_dom_sf"/>
</dbReference>
<dbReference type="PANTHER" id="PTHR47234">
    <property type="match status" value="1"/>
</dbReference>
<comment type="similarity">
    <text evidence="8 9">Belongs to the TonB-dependent receptor family.</text>
</comment>
<sequence>MNKKSAVAQAVKTVMLTGMFSGVVFTGASYAQDNTAESNETGKVERIEVTGSRIKRTDMEGVAPVTVISAEEIEKSGFTSVEEILQASVANAGRTVEGNESSWTQGASTINLRGMGANRTLVLVNGKRVPQYPAATGGTTNFVNTSTFPTSAVERVEILTGGASAIYGSDAVGGVVNIILKKSYDGSSLDVRYENPQHGGADRQRATYTGGFETKLGQTVLVVEYANDEILRAGQREMTRVGGPDGTDTYSSTSAYLRDYDKTFHNIGVSGSSASYIMANQQQCAELFGERGIWNDAESRYKCRFDSVSDDGLHTGKEEFNLVLSQHGDLTDNWQYSVLLQGSDKTTKRGNGQKSISPYIYMDADNPGTYSYDAAEFANSREFRVYRRLDDYGQIRDYTGKEKNFNGSIGVNGSVGEYELELNWAYGKSSFNRIGRNQMRADRLLDVISFDPADSANPEKWYPLDKMTPEQVQYLYAETLTDADSGMNQFSAVLTGDLIDLPAGPVQFAASAEWARDWYSDIKDADTLSGNLIGQGGTQGRGSRKRYAAAGELAIPVLDRGSDWGGLDASVALRYDKYDDKSNVGGAFTPQAGLVYRPNESWLLRANLGRSFRAPDLHRMYAGVSRSFGETSRRVDINHPIGLDDSYESISAGNLALTEEKGKFWNLGAVAELTDNISASLDFWNIELRGAVYTESVDRILDNPAYDMTGVAANCNELDTLGYIMQQPSGQAYKDLLCVRRGIINSAYEASRGIDGEVSYSLDLDTLGSLKFTAAASYTLEKEYQAFAGGEVVEETKDDYLPKWKGNLSARWNYGDLSMNLAWYYLGTGEGRDQWQLIDADGEEYKNYVHSKLAPFKRINFNTSYRFNSSNKLTLGINNLADEKPPVYVPGHPERNEHPYYPTSSGYNILGRTFYASYELRF</sequence>
<evidence type="ECO:0000256" key="2">
    <source>
        <dbReference type="ARBA" id="ARBA00022448"/>
    </source>
</evidence>
<dbReference type="InterPro" id="IPR000531">
    <property type="entry name" value="Beta-barrel_TonB"/>
</dbReference>
<feature type="chain" id="PRO_5045986369" evidence="10">
    <location>
        <begin position="32"/>
        <end position="922"/>
    </location>
</feature>
<dbReference type="PROSITE" id="PS52016">
    <property type="entry name" value="TONB_DEPENDENT_REC_3"/>
    <property type="match status" value="1"/>
</dbReference>
<reference evidence="13 14" key="1">
    <citation type="journal article" date="2019" name="Int. J. Syst. Evol. Microbiol.">
        <title>The Global Catalogue of Microorganisms (GCM) 10K type strain sequencing project: providing services to taxonomists for standard genome sequencing and annotation.</title>
        <authorList>
            <consortium name="The Broad Institute Genomics Platform"/>
            <consortium name="The Broad Institute Genome Sequencing Center for Infectious Disease"/>
            <person name="Wu L."/>
            <person name="Ma J."/>
        </authorList>
    </citation>
    <scope>NUCLEOTIDE SEQUENCE [LARGE SCALE GENOMIC DNA]</scope>
    <source>
        <strain evidence="13 14">JCM 14331</strain>
    </source>
</reference>
<evidence type="ECO:0000256" key="1">
    <source>
        <dbReference type="ARBA" id="ARBA00004571"/>
    </source>
</evidence>
<comment type="subcellular location">
    <subcellularLocation>
        <location evidence="1 8">Cell outer membrane</location>
        <topology evidence="1 8">Multi-pass membrane protein</topology>
    </subcellularLocation>
</comment>
<feature type="domain" description="TonB-dependent receptor plug" evidence="12">
    <location>
        <begin position="61"/>
        <end position="175"/>
    </location>
</feature>
<organism evidence="13 14">
    <name type="scientific">Rheinheimera aquimaris</name>
    <dbReference type="NCBI Taxonomy" id="412437"/>
    <lineage>
        <taxon>Bacteria</taxon>
        <taxon>Pseudomonadati</taxon>
        <taxon>Pseudomonadota</taxon>
        <taxon>Gammaproteobacteria</taxon>
        <taxon>Chromatiales</taxon>
        <taxon>Chromatiaceae</taxon>
        <taxon>Rheinheimera</taxon>
    </lineage>
</organism>
<name>A0ABN1EFH0_9GAMM</name>
<dbReference type="InterPro" id="IPR039426">
    <property type="entry name" value="TonB-dep_rcpt-like"/>
</dbReference>
<keyword evidence="13" id="KW-0675">Receptor</keyword>
<dbReference type="PANTHER" id="PTHR47234:SF1">
    <property type="entry name" value="TONB-DEPENDENT RECEPTOR"/>
    <property type="match status" value="1"/>
</dbReference>
<accession>A0ABN1EFH0</accession>
<dbReference type="InterPro" id="IPR012910">
    <property type="entry name" value="Plug_dom"/>
</dbReference>
<dbReference type="SUPFAM" id="SSF56935">
    <property type="entry name" value="Porins"/>
    <property type="match status" value="1"/>
</dbReference>
<keyword evidence="5 9" id="KW-0798">TonB box</keyword>
<evidence type="ECO:0000313" key="13">
    <source>
        <dbReference type="EMBL" id="GAA0565635.1"/>
    </source>
</evidence>
<dbReference type="Pfam" id="PF07715">
    <property type="entry name" value="Plug"/>
    <property type="match status" value="1"/>
</dbReference>
<evidence type="ECO:0000256" key="7">
    <source>
        <dbReference type="ARBA" id="ARBA00023237"/>
    </source>
</evidence>
<evidence type="ECO:0000259" key="12">
    <source>
        <dbReference type="Pfam" id="PF07715"/>
    </source>
</evidence>
<feature type="domain" description="TonB-dependent receptor-like beta-barrel" evidence="11">
    <location>
        <begin position="362"/>
        <end position="880"/>
    </location>
</feature>
<dbReference type="Pfam" id="PF00593">
    <property type="entry name" value="TonB_dep_Rec_b-barrel"/>
    <property type="match status" value="1"/>
</dbReference>
<dbReference type="EMBL" id="BAAAEO010000007">
    <property type="protein sequence ID" value="GAA0565635.1"/>
    <property type="molecule type" value="Genomic_DNA"/>
</dbReference>
<keyword evidence="4 8" id="KW-0812">Transmembrane</keyword>
<evidence type="ECO:0000259" key="11">
    <source>
        <dbReference type="Pfam" id="PF00593"/>
    </source>
</evidence>
<gene>
    <name evidence="13" type="ORF">GCM10009098_37200</name>
</gene>
<proteinExistence type="inferred from homology"/>
<dbReference type="Gene3D" id="2.170.130.10">
    <property type="entry name" value="TonB-dependent receptor, plug domain"/>
    <property type="match status" value="1"/>
</dbReference>
<evidence type="ECO:0000256" key="4">
    <source>
        <dbReference type="ARBA" id="ARBA00022692"/>
    </source>
</evidence>
<keyword evidence="3 8" id="KW-1134">Transmembrane beta strand</keyword>
<evidence type="ECO:0000256" key="3">
    <source>
        <dbReference type="ARBA" id="ARBA00022452"/>
    </source>
</evidence>